<dbReference type="EMBL" id="SBII01000001">
    <property type="protein sequence ID" value="RWX03386.1"/>
    <property type="molecule type" value="Genomic_DNA"/>
</dbReference>
<evidence type="ECO:0000313" key="1">
    <source>
        <dbReference type="EMBL" id="RWX03386.1"/>
    </source>
</evidence>
<evidence type="ECO:0000313" key="2">
    <source>
        <dbReference type="Proteomes" id="UP000287527"/>
    </source>
</evidence>
<gene>
    <name evidence="1" type="ORF">EPI11_00205</name>
</gene>
<name>A0A444HEI8_9FLAO</name>
<accession>A0A444HEI8</accession>
<dbReference type="Proteomes" id="UP000287527">
    <property type="component" value="Unassembled WGS sequence"/>
</dbReference>
<sequence>MKIELELTPSQFVYLSALLHAFCESNKYNFHMFSRQEKAKYTISQAMADRLYNRSRGLMRHPTPIITKKGKPKLHKLTLIYHEAQTASIFMCEAKDKETDDFCRALANNIYSQLDQKL</sequence>
<organism evidence="1 2">
    <name type="scientific">Flavobacterium cerinum</name>
    <dbReference type="NCBI Taxonomy" id="2502784"/>
    <lineage>
        <taxon>Bacteria</taxon>
        <taxon>Pseudomonadati</taxon>
        <taxon>Bacteroidota</taxon>
        <taxon>Flavobacteriia</taxon>
        <taxon>Flavobacteriales</taxon>
        <taxon>Flavobacteriaceae</taxon>
        <taxon>Flavobacterium</taxon>
    </lineage>
</organism>
<comment type="caution">
    <text evidence="1">The sequence shown here is derived from an EMBL/GenBank/DDBJ whole genome shotgun (WGS) entry which is preliminary data.</text>
</comment>
<protein>
    <submittedName>
        <fullName evidence="1">Uncharacterized protein</fullName>
    </submittedName>
</protein>
<dbReference type="AlphaFoldDB" id="A0A444HEI8"/>
<dbReference type="RefSeq" id="WP_128387942.1">
    <property type="nucleotide sequence ID" value="NZ_SBII01000001.1"/>
</dbReference>
<keyword evidence="2" id="KW-1185">Reference proteome</keyword>
<proteinExistence type="predicted"/>
<reference evidence="1 2" key="1">
    <citation type="submission" date="2019-01" db="EMBL/GenBank/DDBJ databases">
        <title>Flavobacterium sp. nov.,isolated from freshwater.</title>
        <authorList>
            <person name="Zhang R."/>
            <person name="Du Z.-J."/>
        </authorList>
    </citation>
    <scope>NUCLEOTIDE SEQUENCE [LARGE SCALE GENOMIC DNA]</scope>
    <source>
        <strain evidence="1 2">1E403</strain>
    </source>
</reference>